<reference evidence="2 3" key="1">
    <citation type="journal article" date="2018" name="Front. Plant Sci.">
        <title>Red Clover (Trifolium pratense) and Zigzag Clover (T. medium) - A Picture of Genomic Similarities and Differences.</title>
        <authorList>
            <person name="Dluhosova J."/>
            <person name="Istvanek J."/>
            <person name="Nedelnik J."/>
            <person name="Repkova J."/>
        </authorList>
    </citation>
    <scope>NUCLEOTIDE SEQUENCE [LARGE SCALE GENOMIC DNA]</scope>
    <source>
        <strain evidence="3">cv. 10/8</strain>
        <tissue evidence="2">Leaf</tissue>
    </source>
</reference>
<protein>
    <submittedName>
        <fullName evidence="2">Uncharacterized protein</fullName>
    </submittedName>
</protein>
<dbReference type="Proteomes" id="UP000265520">
    <property type="component" value="Unassembled WGS sequence"/>
</dbReference>
<evidence type="ECO:0000256" key="1">
    <source>
        <dbReference type="SAM" id="MobiDB-lite"/>
    </source>
</evidence>
<dbReference type="AlphaFoldDB" id="A0A392MSE6"/>
<accession>A0A392MSE6</accession>
<name>A0A392MSE6_9FABA</name>
<gene>
    <name evidence="2" type="ORF">A2U01_0011156</name>
</gene>
<organism evidence="2 3">
    <name type="scientific">Trifolium medium</name>
    <dbReference type="NCBI Taxonomy" id="97028"/>
    <lineage>
        <taxon>Eukaryota</taxon>
        <taxon>Viridiplantae</taxon>
        <taxon>Streptophyta</taxon>
        <taxon>Embryophyta</taxon>
        <taxon>Tracheophyta</taxon>
        <taxon>Spermatophyta</taxon>
        <taxon>Magnoliopsida</taxon>
        <taxon>eudicotyledons</taxon>
        <taxon>Gunneridae</taxon>
        <taxon>Pentapetalae</taxon>
        <taxon>rosids</taxon>
        <taxon>fabids</taxon>
        <taxon>Fabales</taxon>
        <taxon>Fabaceae</taxon>
        <taxon>Papilionoideae</taxon>
        <taxon>50 kb inversion clade</taxon>
        <taxon>NPAAA clade</taxon>
        <taxon>Hologalegina</taxon>
        <taxon>IRL clade</taxon>
        <taxon>Trifolieae</taxon>
        <taxon>Trifolium</taxon>
    </lineage>
</organism>
<dbReference type="EMBL" id="LXQA010017908">
    <property type="protein sequence ID" value="MCH90243.1"/>
    <property type="molecule type" value="Genomic_DNA"/>
</dbReference>
<evidence type="ECO:0000313" key="3">
    <source>
        <dbReference type="Proteomes" id="UP000265520"/>
    </source>
</evidence>
<sequence length="170" mass="17719">GIISKTWSSKHKETFSSPTQTLASPPPYSPTAATTYPEKNIREQPLYRRLISSITKHFIHHVASVGGDATGSVSASPSHSVGWFISKFYGGSGCSICRAGCLEGYLNPCGLFVAPGLSSGKGFITVGFVGSLVVVPSLEGLLEGRSVRAGGFKGLVFASVPPVIRISSCG</sequence>
<keyword evidence="3" id="KW-1185">Reference proteome</keyword>
<proteinExistence type="predicted"/>
<comment type="caution">
    <text evidence="2">The sequence shown here is derived from an EMBL/GenBank/DDBJ whole genome shotgun (WGS) entry which is preliminary data.</text>
</comment>
<evidence type="ECO:0000313" key="2">
    <source>
        <dbReference type="EMBL" id="MCH90243.1"/>
    </source>
</evidence>
<feature type="non-terminal residue" evidence="2">
    <location>
        <position position="1"/>
    </location>
</feature>
<feature type="region of interest" description="Disordered" evidence="1">
    <location>
        <begin position="1"/>
        <end position="35"/>
    </location>
</feature>